<dbReference type="KEGG" id="psim:KR76_15105"/>
<dbReference type="EMBL" id="CP009896">
    <property type="protein sequence ID" value="AJR18464.1"/>
    <property type="molecule type" value="Genomic_DNA"/>
</dbReference>
<dbReference type="STRING" id="2045.KR76_15105"/>
<feature type="region of interest" description="Disordered" evidence="1">
    <location>
        <begin position="1"/>
        <end position="20"/>
    </location>
</feature>
<feature type="compositionally biased region" description="Polar residues" evidence="1">
    <location>
        <begin position="1"/>
        <end position="13"/>
    </location>
</feature>
<reference evidence="2 3" key="1">
    <citation type="journal article" date="2015" name="Genome Announc.">
        <title>Complete Genome Sequence of Steroid-Transforming Nocardioides simplex VKM Ac-2033D.</title>
        <authorList>
            <person name="Shtratnikova V.Y."/>
            <person name="Schelkunov M.I."/>
            <person name="Pekov Y.A."/>
            <person name="Fokina V.V."/>
            <person name="Logacheva M.D."/>
            <person name="Sokolov S.L."/>
            <person name="Bragin E.Y."/>
            <person name="Ashapkin V.V."/>
            <person name="Donova M.V."/>
        </authorList>
    </citation>
    <scope>NUCLEOTIDE SEQUENCE [LARGE SCALE GENOMIC DNA]</scope>
    <source>
        <strain evidence="2 3">VKM Ac-2033D</strain>
    </source>
</reference>
<evidence type="ECO:0000256" key="1">
    <source>
        <dbReference type="SAM" id="MobiDB-lite"/>
    </source>
</evidence>
<proteinExistence type="predicted"/>
<keyword evidence="2" id="KW-0472">Membrane</keyword>
<dbReference type="RefSeq" id="WP_052138711.1">
    <property type="nucleotide sequence ID" value="NZ_BJMC01000009.1"/>
</dbReference>
<feature type="region of interest" description="Disordered" evidence="1">
    <location>
        <begin position="231"/>
        <end position="265"/>
    </location>
</feature>
<dbReference type="Proteomes" id="UP000030300">
    <property type="component" value="Chromosome"/>
</dbReference>
<feature type="compositionally biased region" description="Low complexity" evidence="1">
    <location>
        <begin position="74"/>
        <end position="92"/>
    </location>
</feature>
<accession>A0A0C5XCH7</accession>
<dbReference type="GeneID" id="96612605"/>
<evidence type="ECO:0000313" key="2">
    <source>
        <dbReference type="EMBL" id="AJR18464.1"/>
    </source>
</evidence>
<evidence type="ECO:0000313" key="3">
    <source>
        <dbReference type="Proteomes" id="UP000030300"/>
    </source>
</evidence>
<protein>
    <submittedName>
        <fullName evidence="2">Putative transmembrane efflux protein</fullName>
    </submittedName>
</protein>
<keyword evidence="2" id="KW-0812">Transmembrane</keyword>
<keyword evidence="3" id="KW-1185">Reference proteome</keyword>
<sequence>MVQVLGNATTGGNYTDMPPVDLPRDTSTIRAAHQPWCADCKRKGRELDDDGRCPQCARAAITRAEGAARRAAAEEAQQAAEKAARATTTKRPAPTPAPAPTKPATTELPTEGKQGKPTTRSSAPRATSTSDVRSTPGRAPGAGSSTTQGKNPPAAQETRPVVAGGPSKPVENRQPPAPSRPTASQILDAQVDHAGQLLRSTASHPHPAVAAARAAVVAALEALHLLAELTPAAPPAPPPPATPAVDAAAPRPTPATPQRRSGPERMVLPAEQIVAAYRAGQTTGEIAAAHGCSAPTIGRLLEEHGVPRRGAPVPRSADLVEQVRRLYVDENLTQIEVGQRLGIGLKVVQSVMAKADIERRPAKARQGADNARTLKQRIADLHTTAAEIKLWAIAAGHLPAMHRGLPARALVEKFAAAHATSSPTPSA</sequence>
<dbReference type="HOGENOM" id="CLU_642252_0_0_11"/>
<dbReference type="AlphaFoldDB" id="A0A0C5XCH7"/>
<feature type="region of interest" description="Disordered" evidence="1">
    <location>
        <begin position="68"/>
        <end position="182"/>
    </location>
</feature>
<feature type="compositionally biased region" description="Low complexity" evidence="1">
    <location>
        <begin position="102"/>
        <end position="130"/>
    </location>
</feature>
<feature type="compositionally biased region" description="Pro residues" evidence="1">
    <location>
        <begin position="232"/>
        <end position="242"/>
    </location>
</feature>
<dbReference type="Gene3D" id="1.10.10.60">
    <property type="entry name" value="Homeodomain-like"/>
    <property type="match status" value="1"/>
</dbReference>
<gene>
    <name evidence="2" type="ORF">KR76_15105</name>
</gene>
<name>A0A0C5XCH7_NOCSI</name>
<organism evidence="2 3">
    <name type="scientific">Nocardioides simplex</name>
    <name type="common">Arthrobacter simplex</name>
    <dbReference type="NCBI Taxonomy" id="2045"/>
    <lineage>
        <taxon>Bacteria</taxon>
        <taxon>Bacillati</taxon>
        <taxon>Actinomycetota</taxon>
        <taxon>Actinomycetes</taxon>
        <taxon>Propionibacteriales</taxon>
        <taxon>Nocardioidaceae</taxon>
        <taxon>Pimelobacter</taxon>
    </lineage>
</organism>